<sequence length="72" mass="8472">MKINFKNSSFFKLLPKRKKNIISIATETTTSHKPLKNNNLKHKKRDIYTSLIHFKTMIISTKTKYFLQNTTG</sequence>
<organism evidence="1 2">
    <name type="scientific">Algibacter lectus</name>
    <dbReference type="NCBI Taxonomy" id="221126"/>
    <lineage>
        <taxon>Bacteria</taxon>
        <taxon>Pseudomonadati</taxon>
        <taxon>Bacteroidota</taxon>
        <taxon>Flavobacteriia</taxon>
        <taxon>Flavobacteriales</taxon>
        <taxon>Flavobacteriaceae</taxon>
        <taxon>Algibacter</taxon>
    </lineage>
</organism>
<proteinExistence type="predicted"/>
<comment type="caution">
    <text evidence="1">The sequence shown here is derived from an EMBL/GenBank/DDBJ whole genome shotgun (WGS) entry which is preliminary data.</text>
</comment>
<protein>
    <submittedName>
        <fullName evidence="1">Uncharacterized protein</fullName>
    </submittedName>
</protein>
<gene>
    <name evidence="1" type="ORF">JCM19274_2889</name>
</gene>
<accession>A0A090WXR7</accession>
<reference evidence="1" key="1">
    <citation type="journal article" date="2014" name="Genome Announc.">
        <title>Draft Genome Sequences of Marine Flavobacterium Algibacter lectus Strains SS8 and NR4.</title>
        <authorList>
            <person name="Takatani N."/>
            <person name="Nakanishi M."/>
            <person name="Meirelles P."/>
            <person name="Mino S."/>
            <person name="Suda W."/>
            <person name="Oshima K."/>
            <person name="Hattori M."/>
            <person name="Ohkuma M."/>
            <person name="Hosokawa M."/>
            <person name="Miyashita K."/>
            <person name="Thompson F.L."/>
            <person name="Niwa A."/>
            <person name="Sawabe T."/>
            <person name="Sawabe T."/>
        </authorList>
    </citation>
    <scope>NUCLEOTIDE SEQUENCE [LARGE SCALE GENOMIC DNA]</scope>
    <source>
        <strain evidence="1">JCM 19274</strain>
    </source>
</reference>
<dbReference type="AlphaFoldDB" id="A0A090WXR7"/>
<name>A0A090WXR7_9FLAO</name>
<dbReference type="Proteomes" id="UP000029643">
    <property type="component" value="Unassembled WGS sequence"/>
</dbReference>
<evidence type="ECO:0000313" key="1">
    <source>
        <dbReference type="EMBL" id="GAL81905.1"/>
    </source>
</evidence>
<evidence type="ECO:0000313" key="2">
    <source>
        <dbReference type="Proteomes" id="UP000029643"/>
    </source>
</evidence>
<dbReference type="EMBL" id="BBNU01000019">
    <property type="protein sequence ID" value="GAL81905.1"/>
    <property type="molecule type" value="Genomic_DNA"/>
</dbReference>